<evidence type="ECO:0000256" key="1">
    <source>
        <dbReference type="SAM" id="Phobius"/>
    </source>
</evidence>
<organism evidence="2">
    <name type="scientific">uncultured Mycobacteriales bacterium</name>
    <dbReference type="NCBI Taxonomy" id="581187"/>
    <lineage>
        <taxon>Bacteria</taxon>
        <taxon>Bacillati</taxon>
        <taxon>Actinomycetota</taxon>
        <taxon>Actinomycetes</taxon>
        <taxon>Mycobacteriales</taxon>
        <taxon>environmental samples</taxon>
    </lineage>
</organism>
<feature type="transmembrane region" description="Helical" evidence="1">
    <location>
        <begin position="187"/>
        <end position="207"/>
    </location>
</feature>
<sequence>MTTTTDVGPPHAEVSSARVLARTCAAEWTRLWTVRATWLFLVAGAVVMVGIAAAAGSGAASDPEAAGDPAWVAAEFTTLPGQFAFLALALTLVTSDYATGGIVPTLQWTTRRTVLLVARSIVAVTVATAAAVLLALAAVLTALTASRGVLVLPADGAGVLATVALVVAAGSLLGVGLGFLLRSTAGVLVSVFLVMLVLPIMLPNLPLEWGDDVARLLPGTGAVHLLVGEIDGMTTSSSVSVLLVWASAALLLGWLRLVRTDANT</sequence>
<proteinExistence type="predicted"/>
<feature type="transmembrane region" description="Helical" evidence="1">
    <location>
        <begin position="38"/>
        <end position="59"/>
    </location>
</feature>
<dbReference type="EMBL" id="CADCTP010000212">
    <property type="protein sequence ID" value="CAA9259055.1"/>
    <property type="molecule type" value="Genomic_DNA"/>
</dbReference>
<feature type="transmembrane region" description="Helical" evidence="1">
    <location>
        <begin position="239"/>
        <end position="258"/>
    </location>
</feature>
<feature type="transmembrane region" description="Helical" evidence="1">
    <location>
        <begin position="120"/>
        <end position="145"/>
    </location>
</feature>
<protein>
    <submittedName>
        <fullName evidence="2">Uncharacterized protein</fullName>
    </submittedName>
</protein>
<keyword evidence="1" id="KW-0812">Transmembrane</keyword>
<feature type="transmembrane region" description="Helical" evidence="1">
    <location>
        <begin position="79"/>
        <end position="99"/>
    </location>
</feature>
<feature type="transmembrane region" description="Helical" evidence="1">
    <location>
        <begin position="157"/>
        <end position="180"/>
    </location>
</feature>
<reference evidence="2" key="1">
    <citation type="submission" date="2020-02" db="EMBL/GenBank/DDBJ databases">
        <authorList>
            <person name="Meier V. D."/>
        </authorList>
    </citation>
    <scope>NUCLEOTIDE SEQUENCE</scope>
    <source>
        <strain evidence="2">AVDCRST_MAG41</strain>
    </source>
</reference>
<keyword evidence="1" id="KW-1133">Transmembrane helix</keyword>
<dbReference type="AlphaFoldDB" id="A0A6J4ISQ0"/>
<evidence type="ECO:0000313" key="2">
    <source>
        <dbReference type="EMBL" id="CAA9259055.1"/>
    </source>
</evidence>
<name>A0A6J4ISQ0_9ACTN</name>
<gene>
    <name evidence="2" type="ORF">AVDCRST_MAG41-2935</name>
</gene>
<accession>A0A6J4ISQ0</accession>
<keyword evidence="1" id="KW-0472">Membrane</keyword>